<protein>
    <submittedName>
        <fullName evidence="1">Uncharacterized protein</fullName>
    </submittedName>
</protein>
<dbReference type="PANTHER" id="PTHR33129:SF1">
    <property type="entry name" value="ATP-BINDING PROTEIN"/>
    <property type="match status" value="1"/>
</dbReference>
<dbReference type="Proteomes" id="UP000313359">
    <property type="component" value="Unassembled WGS sequence"/>
</dbReference>
<dbReference type="SUPFAM" id="SSF52540">
    <property type="entry name" value="P-loop containing nucleoside triphosphate hydrolases"/>
    <property type="match status" value="1"/>
</dbReference>
<dbReference type="InterPro" id="IPR052980">
    <property type="entry name" value="Crinkler_effector"/>
</dbReference>
<name>A0A5C2RX73_9APHY</name>
<evidence type="ECO:0000313" key="1">
    <source>
        <dbReference type="EMBL" id="RPD55486.1"/>
    </source>
</evidence>
<reference evidence="1" key="1">
    <citation type="journal article" date="2018" name="Genome Biol. Evol.">
        <title>Genomics and development of Lentinus tigrinus, a white-rot wood-decaying mushroom with dimorphic fruiting bodies.</title>
        <authorList>
            <person name="Wu B."/>
            <person name="Xu Z."/>
            <person name="Knudson A."/>
            <person name="Carlson A."/>
            <person name="Chen N."/>
            <person name="Kovaka S."/>
            <person name="LaButti K."/>
            <person name="Lipzen A."/>
            <person name="Pennachio C."/>
            <person name="Riley R."/>
            <person name="Schakwitz W."/>
            <person name="Umezawa K."/>
            <person name="Ohm R.A."/>
            <person name="Grigoriev I.V."/>
            <person name="Nagy L.G."/>
            <person name="Gibbons J."/>
            <person name="Hibbett D."/>
        </authorList>
    </citation>
    <scope>NUCLEOTIDE SEQUENCE [LARGE SCALE GENOMIC DNA]</scope>
    <source>
        <strain evidence="1">ALCF2SS1-6</strain>
    </source>
</reference>
<dbReference type="InterPro" id="IPR027417">
    <property type="entry name" value="P-loop_NTPase"/>
</dbReference>
<dbReference type="OrthoDB" id="2747314at2759"/>
<evidence type="ECO:0000313" key="2">
    <source>
        <dbReference type="Proteomes" id="UP000313359"/>
    </source>
</evidence>
<organism evidence="1 2">
    <name type="scientific">Lentinus tigrinus ALCF2SS1-6</name>
    <dbReference type="NCBI Taxonomy" id="1328759"/>
    <lineage>
        <taxon>Eukaryota</taxon>
        <taxon>Fungi</taxon>
        <taxon>Dikarya</taxon>
        <taxon>Basidiomycota</taxon>
        <taxon>Agaricomycotina</taxon>
        <taxon>Agaricomycetes</taxon>
        <taxon>Polyporales</taxon>
        <taxon>Polyporaceae</taxon>
        <taxon>Lentinus</taxon>
    </lineage>
</organism>
<accession>A0A5C2RX73</accession>
<dbReference type="EMBL" id="ML122295">
    <property type="protein sequence ID" value="RPD55486.1"/>
    <property type="molecule type" value="Genomic_DNA"/>
</dbReference>
<proteinExistence type="predicted"/>
<sequence>MRTRTCTAMRPPLVDSVKSIIPRGEGDVEVYQFPEGTAVASDHELEDIIEAEGLATLTKINRAEFLTAIAPWGYIPRQLHFVIVPLNNVEDESGELGGSYDKTTSEFSDREVDVPSSTSRDVVFAFGRFCTVYQLLWKTKRPITMQQGAVRYLDPQLTVSKTRPVMIRDEYDDLWKEILSMLASTSHGRESDGMVILGQPGIGKSLFLAYAYALALQHGIPTVFCDAEDCCYVADEDGIKEVALHKPYLSLKPNVLVLIDSIEPPKRLSSNWRNPGGFVVQATSPQEGRWRDWSKQQGAQTWLMSTWTREEVSSLQCVATGPPYR</sequence>
<dbReference type="AlphaFoldDB" id="A0A5C2RX73"/>
<dbReference type="PANTHER" id="PTHR33129">
    <property type="entry name" value="PROTEIN KINASE DOMAIN-CONTAINING PROTEIN-RELATED"/>
    <property type="match status" value="1"/>
</dbReference>
<gene>
    <name evidence="1" type="ORF">L227DRAFT_306051</name>
</gene>
<keyword evidence="2" id="KW-1185">Reference proteome</keyword>